<keyword evidence="5" id="KW-1185">Reference proteome</keyword>
<dbReference type="Gene3D" id="1.10.540.10">
    <property type="entry name" value="Acyl-CoA dehydrogenase/oxidase, N-terminal domain"/>
    <property type="match status" value="1"/>
</dbReference>
<dbReference type="OrthoDB" id="3404950at2"/>
<dbReference type="Proteomes" id="UP000292685">
    <property type="component" value="Unassembled WGS sequence"/>
</dbReference>
<dbReference type="PANTHER" id="PTHR43884">
    <property type="entry name" value="ACYL-COA DEHYDROGENASE"/>
    <property type="match status" value="1"/>
</dbReference>
<dbReference type="PANTHER" id="PTHR43884:SF25">
    <property type="entry name" value="ACYL-COA DEHYDROGENASE YDBM-RELATED"/>
    <property type="match status" value="1"/>
</dbReference>
<organism evidence="4 5">
    <name type="scientific">Zhihengliuella halotolerans</name>
    <dbReference type="NCBI Taxonomy" id="370736"/>
    <lineage>
        <taxon>Bacteria</taxon>
        <taxon>Bacillati</taxon>
        <taxon>Actinomycetota</taxon>
        <taxon>Actinomycetes</taxon>
        <taxon>Micrococcales</taxon>
        <taxon>Micrococcaceae</taxon>
        <taxon>Zhihengliuella</taxon>
    </lineage>
</organism>
<dbReference type="Gene3D" id="2.40.110.10">
    <property type="entry name" value="Butyryl-CoA Dehydrogenase, subunit A, domain 2"/>
    <property type="match status" value="1"/>
</dbReference>
<proteinExistence type="predicted"/>
<dbReference type="SUPFAM" id="SSF47203">
    <property type="entry name" value="Acyl-CoA dehydrogenase C-terminal domain-like"/>
    <property type="match status" value="1"/>
</dbReference>
<evidence type="ECO:0000256" key="1">
    <source>
        <dbReference type="ARBA" id="ARBA00023002"/>
    </source>
</evidence>
<dbReference type="PIRSF" id="PIRSF016578">
    <property type="entry name" value="HsaA"/>
    <property type="match status" value="1"/>
</dbReference>
<dbReference type="InterPro" id="IPR013786">
    <property type="entry name" value="AcylCoA_DH/ox_N"/>
</dbReference>
<dbReference type="InterPro" id="IPR046373">
    <property type="entry name" value="Acyl-CoA_Oxase/DH_mid-dom_sf"/>
</dbReference>
<dbReference type="Pfam" id="PF02771">
    <property type="entry name" value="Acyl-CoA_dh_N"/>
    <property type="match status" value="1"/>
</dbReference>
<dbReference type="SUPFAM" id="SSF56645">
    <property type="entry name" value="Acyl-CoA dehydrogenase NM domain-like"/>
    <property type="match status" value="1"/>
</dbReference>
<reference evidence="4 5" key="1">
    <citation type="submission" date="2019-02" db="EMBL/GenBank/DDBJ databases">
        <title>Sequencing the genomes of 1000 actinobacteria strains.</title>
        <authorList>
            <person name="Klenk H.-P."/>
        </authorList>
    </citation>
    <scope>NUCLEOTIDE SEQUENCE [LARGE SCALE GENOMIC DNA]</scope>
    <source>
        <strain evidence="4 5">DSM 17364</strain>
    </source>
</reference>
<sequence>MAILHPALESSVRTILSEELLSGLRERARAHDESNTFARQDFDALVTAGFLKALLPVERGGAGWGLAEAAAAQRLLGAHAPGTALAVNMHLVWAGVVRLLNTRSDHRLDFVDDWIEEGHVLAFGISEPGNDHVLFDSTTHAEEGADGVRYTGRKIFTSLSPAWTRLGVFGKNDDGELVHAFVDRDDPGVGIGDDWDTLGMRASQSQSTRLDGALAPREWVHTRLPAGPQPDALVFGIFGAFLTLTASVYAGIADRALELAAKHPAKRRSLAADRSLDQDPDIRWRVAEAGMDVVALDAFLTQITSDLDAGVDHGPAWFPKLVSLRTRAGDVARSSVDAALKVSGGAQYYRGSELERLYRDVLASLYHPSDAESAHATVANWLLGPLD</sequence>
<dbReference type="InterPro" id="IPR037069">
    <property type="entry name" value="AcylCoA_DH/ox_N_sf"/>
</dbReference>
<dbReference type="GO" id="GO:0003995">
    <property type="term" value="F:acyl-CoA dehydrogenase activity"/>
    <property type="evidence" value="ECO:0007669"/>
    <property type="project" value="TreeGrafter"/>
</dbReference>
<dbReference type="Pfam" id="PF08028">
    <property type="entry name" value="Acyl-CoA_dh_2"/>
    <property type="match status" value="1"/>
</dbReference>
<name>A0A4Q8ABE1_9MICC</name>
<dbReference type="GO" id="GO:0050660">
    <property type="term" value="F:flavin adenine dinucleotide binding"/>
    <property type="evidence" value="ECO:0007669"/>
    <property type="project" value="InterPro"/>
</dbReference>
<gene>
    <name evidence="4" type="ORF">EV380_0987</name>
</gene>
<dbReference type="AlphaFoldDB" id="A0A4Q8ABE1"/>
<dbReference type="EMBL" id="SHLA01000001">
    <property type="protein sequence ID" value="RZU61418.1"/>
    <property type="molecule type" value="Genomic_DNA"/>
</dbReference>
<dbReference type="RefSeq" id="WP_130449733.1">
    <property type="nucleotide sequence ID" value="NZ_SHLA01000001.1"/>
</dbReference>
<protein>
    <submittedName>
        <fullName evidence="4">Alkylation response protein AidB-like acyl-CoA dehydrogenase</fullName>
    </submittedName>
</protein>
<comment type="caution">
    <text evidence="4">The sequence shown here is derived from an EMBL/GenBank/DDBJ whole genome shotgun (WGS) entry which is preliminary data.</text>
</comment>
<dbReference type="InterPro" id="IPR013107">
    <property type="entry name" value="Acyl-CoA_DH_C"/>
</dbReference>
<feature type="domain" description="Acyl-CoA dehydrogenase/oxidase N-terminal" evidence="2">
    <location>
        <begin position="7"/>
        <end position="91"/>
    </location>
</feature>
<evidence type="ECO:0000259" key="3">
    <source>
        <dbReference type="Pfam" id="PF08028"/>
    </source>
</evidence>
<evidence type="ECO:0000313" key="5">
    <source>
        <dbReference type="Proteomes" id="UP000292685"/>
    </source>
</evidence>
<evidence type="ECO:0000259" key="2">
    <source>
        <dbReference type="Pfam" id="PF02771"/>
    </source>
</evidence>
<dbReference type="InterPro" id="IPR009100">
    <property type="entry name" value="AcylCoA_DH/oxidase_NM_dom_sf"/>
</dbReference>
<evidence type="ECO:0000313" key="4">
    <source>
        <dbReference type="EMBL" id="RZU61418.1"/>
    </source>
</evidence>
<dbReference type="InterPro" id="IPR036250">
    <property type="entry name" value="AcylCo_DH-like_C"/>
</dbReference>
<dbReference type="Gene3D" id="1.20.140.10">
    <property type="entry name" value="Butyryl-CoA Dehydrogenase, subunit A, domain 3"/>
    <property type="match status" value="1"/>
</dbReference>
<keyword evidence="1" id="KW-0560">Oxidoreductase</keyword>
<accession>A0A4Q8ABE1</accession>
<feature type="domain" description="Acyl-CoA dehydrogenase C-terminal" evidence="3">
    <location>
        <begin position="245"/>
        <end position="367"/>
    </location>
</feature>